<dbReference type="AlphaFoldDB" id="A0A6A5FLD4"/>
<keyword evidence="2" id="KW-0677">Repeat</keyword>
<dbReference type="Pfam" id="PF14484">
    <property type="entry name" value="FISNA"/>
    <property type="match status" value="1"/>
</dbReference>
<proteinExistence type="predicted"/>
<keyword evidence="1" id="KW-0433">Leucine-rich repeat</keyword>
<dbReference type="EMBL" id="VHII01000003">
    <property type="protein sequence ID" value="KAF1392485.1"/>
    <property type="molecule type" value="Genomic_DNA"/>
</dbReference>
<dbReference type="Proteomes" id="UP000465112">
    <property type="component" value="Chromosome 3"/>
</dbReference>
<organism evidence="5 6">
    <name type="scientific">Perca fluviatilis</name>
    <name type="common">European perch</name>
    <dbReference type="NCBI Taxonomy" id="8168"/>
    <lineage>
        <taxon>Eukaryota</taxon>
        <taxon>Metazoa</taxon>
        <taxon>Chordata</taxon>
        <taxon>Craniata</taxon>
        <taxon>Vertebrata</taxon>
        <taxon>Euteleostomi</taxon>
        <taxon>Actinopterygii</taxon>
        <taxon>Neopterygii</taxon>
        <taxon>Teleostei</taxon>
        <taxon>Neoteleostei</taxon>
        <taxon>Acanthomorphata</taxon>
        <taxon>Eupercaria</taxon>
        <taxon>Perciformes</taxon>
        <taxon>Percoidei</taxon>
        <taxon>Percidae</taxon>
        <taxon>Percinae</taxon>
        <taxon>Perca</taxon>
    </lineage>
</organism>
<evidence type="ECO:0000256" key="3">
    <source>
        <dbReference type="SAM" id="MobiDB-lite"/>
    </source>
</evidence>
<dbReference type="SMART" id="SM01288">
    <property type="entry name" value="FISNA"/>
    <property type="match status" value="1"/>
</dbReference>
<dbReference type="InterPro" id="IPR029495">
    <property type="entry name" value="NACHT-assoc"/>
</dbReference>
<evidence type="ECO:0000256" key="1">
    <source>
        <dbReference type="ARBA" id="ARBA00022614"/>
    </source>
</evidence>
<dbReference type="InterPro" id="IPR051261">
    <property type="entry name" value="NLR"/>
</dbReference>
<comment type="caution">
    <text evidence="5">The sequence shown here is derived from an EMBL/GenBank/DDBJ whole genome shotgun (WGS) entry which is preliminary data.</text>
</comment>
<evidence type="ECO:0000256" key="2">
    <source>
        <dbReference type="ARBA" id="ARBA00022737"/>
    </source>
</evidence>
<gene>
    <name evidence="5" type="ORF">PFLUV_G00028420</name>
</gene>
<keyword evidence="6" id="KW-1185">Reference proteome</keyword>
<sequence>MSDLEEEEDGAESVVSDCLSMKSDFSKDEPPFFSNEPGPSDTKLTLDQKMSDLEEEEDGAESVVSDCLSMKSDFSKDEPPFFSNEPGPSDTKERKMSDVSVEEQRSRSRTRAELQTAGQTSTVQMRCGLQNQHEHKIYLKRTCEHATEGAHKTCSETPLNRIYNELYITEGWSEEVNTQHECLETALTPESHTGDNLAEALRSSLQEVSPDKRKLACITTDNGANVVAVVQNLGWQRQSEDRKGLHAHGFVQNIGDDFLAELAKEEKAAERTSCAQHAPTLLSSGLWGTKQKMVDCTLEQAFRRALDEQRGQHLILTW</sequence>
<feature type="region of interest" description="Disordered" evidence="3">
    <location>
        <begin position="1"/>
        <end position="119"/>
    </location>
</feature>
<name>A0A6A5FLD4_PERFL</name>
<accession>A0A6A5FLD4</accession>
<evidence type="ECO:0000259" key="4">
    <source>
        <dbReference type="SMART" id="SM01288"/>
    </source>
</evidence>
<evidence type="ECO:0000313" key="6">
    <source>
        <dbReference type="Proteomes" id="UP000465112"/>
    </source>
</evidence>
<feature type="domain" description="FISNA" evidence="4">
    <location>
        <begin position="134"/>
        <end position="206"/>
    </location>
</feature>
<reference evidence="5 6" key="1">
    <citation type="submission" date="2019-06" db="EMBL/GenBank/DDBJ databases">
        <title>A chromosome-scale genome assembly of the European perch, Perca fluviatilis.</title>
        <authorList>
            <person name="Roques C."/>
            <person name="Zahm M."/>
            <person name="Cabau C."/>
            <person name="Klopp C."/>
            <person name="Bouchez O."/>
            <person name="Donnadieu C."/>
            <person name="Kuhl H."/>
            <person name="Gislard M."/>
            <person name="Guendouz S."/>
            <person name="Journot L."/>
            <person name="Haffray P."/>
            <person name="Bestin A."/>
            <person name="Morvezen R."/>
            <person name="Feron R."/>
            <person name="Wen M."/>
            <person name="Jouanno E."/>
            <person name="Herpin A."/>
            <person name="Schartl M."/>
            <person name="Postlethwait J."/>
            <person name="Schaerlinger B."/>
            <person name="Chardard D."/>
            <person name="Lecocq T."/>
            <person name="Poncet C."/>
            <person name="Jaffrelo L."/>
            <person name="Lampietro C."/>
            <person name="Guiguen Y."/>
        </authorList>
    </citation>
    <scope>NUCLEOTIDE SEQUENCE [LARGE SCALE GENOMIC DNA]</scope>
    <source>
        <tissue evidence="5">Blood</tissue>
    </source>
</reference>
<evidence type="ECO:0000313" key="5">
    <source>
        <dbReference type="EMBL" id="KAF1392485.1"/>
    </source>
</evidence>
<feature type="compositionally biased region" description="Basic and acidic residues" evidence="3">
    <location>
        <begin position="90"/>
        <end position="112"/>
    </location>
</feature>
<dbReference type="PANTHER" id="PTHR24106">
    <property type="entry name" value="NACHT, LRR AND CARD DOMAINS-CONTAINING"/>
    <property type="match status" value="1"/>
</dbReference>
<protein>
    <recommendedName>
        <fullName evidence="4">FISNA domain-containing protein</fullName>
    </recommendedName>
</protein>
<feature type="compositionally biased region" description="Acidic residues" evidence="3">
    <location>
        <begin position="1"/>
        <end position="11"/>
    </location>
</feature>